<dbReference type="Proteomes" id="UP001186974">
    <property type="component" value="Unassembled WGS sequence"/>
</dbReference>
<evidence type="ECO:0000313" key="2">
    <source>
        <dbReference type="Proteomes" id="UP001186974"/>
    </source>
</evidence>
<sequence>MAALRTTRYRLSQSMRRPCLPFLALGPYDIPRCQQRTFSATLPQLKQRSTPASYWRGGTSRAVLFQKKDLPTDDAIRRKLFLQVIGSPDPNGRQLDGLGAGISSLSKICIVSPSDHPNADVDYTFVGIGIENDEVDLAGNCGNMSAAIGPFAFNQRLLPSVKCETDTSATVRILNTNTGAIIHSTFPTTDGEASSTGDYALDGVAGTAAQVNLDFLRPAGSKTGRLLPTGNVMDKLAGFEVSFIDAAGPMIFIRASDLAIDPAILPNDFNKQAEKLKQLEKIRHQGAVAMGMCKPGDVPPRVTPKVAIVSPSVTQVSLSGKKMEAEMLDLVVRFISDTQPHRAIPLTGALCTAVAAKVEGSVVQQCLEREPVTEGMVTIGHPSGKIEVNAQMDGKGDVECATVFRTARRIMEGEVFWND</sequence>
<proteinExistence type="predicted"/>
<gene>
    <name evidence="1" type="ORF">LTS18_003489</name>
</gene>
<organism evidence="1 2">
    <name type="scientific">Coniosporium uncinatum</name>
    <dbReference type="NCBI Taxonomy" id="93489"/>
    <lineage>
        <taxon>Eukaryota</taxon>
        <taxon>Fungi</taxon>
        <taxon>Dikarya</taxon>
        <taxon>Ascomycota</taxon>
        <taxon>Pezizomycotina</taxon>
        <taxon>Dothideomycetes</taxon>
        <taxon>Dothideomycetes incertae sedis</taxon>
        <taxon>Coniosporium</taxon>
    </lineage>
</organism>
<evidence type="ECO:0000313" key="1">
    <source>
        <dbReference type="EMBL" id="KAK3079962.1"/>
    </source>
</evidence>
<reference evidence="1" key="1">
    <citation type="submission" date="2024-09" db="EMBL/GenBank/DDBJ databases">
        <title>Black Yeasts Isolated from many extreme environments.</title>
        <authorList>
            <person name="Coleine C."/>
            <person name="Stajich J.E."/>
            <person name="Selbmann L."/>
        </authorList>
    </citation>
    <scope>NUCLEOTIDE SEQUENCE</scope>
    <source>
        <strain evidence="1">CCFEE 5737</strain>
    </source>
</reference>
<keyword evidence="2" id="KW-1185">Reference proteome</keyword>
<protein>
    <submittedName>
        <fullName evidence="1">Uncharacterized protein</fullName>
    </submittedName>
</protein>
<accession>A0ACC3DT53</accession>
<comment type="caution">
    <text evidence="1">The sequence shown here is derived from an EMBL/GenBank/DDBJ whole genome shotgun (WGS) entry which is preliminary data.</text>
</comment>
<dbReference type="EMBL" id="JAWDJW010000821">
    <property type="protein sequence ID" value="KAK3079962.1"/>
    <property type="molecule type" value="Genomic_DNA"/>
</dbReference>
<name>A0ACC3DT53_9PEZI</name>